<evidence type="ECO:0000256" key="5">
    <source>
        <dbReference type="SAM" id="MobiDB-lite"/>
    </source>
</evidence>
<accession>A0ABN3J9R6</accession>
<feature type="compositionally biased region" description="Pro residues" evidence="5">
    <location>
        <begin position="281"/>
        <end position="295"/>
    </location>
</feature>
<comment type="subcellular location">
    <subcellularLocation>
        <location evidence="1">Membrane</location>
        <topology evidence="1">Multi-pass membrane protein</topology>
    </subcellularLocation>
</comment>
<gene>
    <name evidence="8" type="ORF">GCM10010191_40420</name>
</gene>
<dbReference type="PANTHER" id="PTHR38480">
    <property type="entry name" value="SLR0254 PROTEIN"/>
    <property type="match status" value="1"/>
</dbReference>
<evidence type="ECO:0000256" key="6">
    <source>
        <dbReference type="SAM" id="Phobius"/>
    </source>
</evidence>
<evidence type="ECO:0000313" key="9">
    <source>
        <dbReference type="Proteomes" id="UP001501231"/>
    </source>
</evidence>
<proteinExistence type="predicted"/>
<dbReference type="Pfam" id="PF06271">
    <property type="entry name" value="RDD"/>
    <property type="match status" value="1"/>
</dbReference>
<protein>
    <recommendedName>
        <fullName evidence="7">RDD domain-containing protein</fullName>
    </recommendedName>
</protein>
<evidence type="ECO:0000256" key="4">
    <source>
        <dbReference type="ARBA" id="ARBA00023136"/>
    </source>
</evidence>
<evidence type="ECO:0000313" key="8">
    <source>
        <dbReference type="EMBL" id="GAA2424114.1"/>
    </source>
</evidence>
<evidence type="ECO:0000259" key="7">
    <source>
        <dbReference type="Pfam" id="PF06271"/>
    </source>
</evidence>
<keyword evidence="2 6" id="KW-0812">Transmembrane</keyword>
<keyword evidence="9" id="KW-1185">Reference proteome</keyword>
<evidence type="ECO:0000256" key="1">
    <source>
        <dbReference type="ARBA" id="ARBA00004141"/>
    </source>
</evidence>
<feature type="compositionally biased region" description="Polar residues" evidence="5">
    <location>
        <begin position="365"/>
        <end position="375"/>
    </location>
</feature>
<feature type="transmembrane region" description="Helical" evidence="6">
    <location>
        <begin position="54"/>
        <end position="74"/>
    </location>
</feature>
<sequence length="375" mass="40266">MTQLVTGEAVALDIRVARLASRGCALLIDVFLQLMLLNLVLYLAGATAMVADDAWSAGLSILGIATVIVGYPCAFETLSRGRTLGKLAVGLRVVADDGGPIRFRQALVRALAGFLEFFVFYGAPALLTSLFNQRGKRLGDVFAGTVVIQERMPHAALHGPVAVMPPQLAGWGRTLEVSMLSDELAMTARQYLARFWELRPDVRDRLGQRIADRMAAVVSPPPPAGVRPEIVISAVLAERRRREEWRLWMRQARRMRKLGVAWPSAEAAAPASVMAMAGAPPAAPARQGPPAPPAFSNPAPGQPRFLPPSNYGAGPYQQVLTAPPASGAPGPYGQPQTGGWPQQSGGWPQQPGGWPQQPPSQQQQYNATPPQHYGQ</sequence>
<feature type="domain" description="RDD" evidence="7">
    <location>
        <begin position="17"/>
        <end position="144"/>
    </location>
</feature>
<comment type="caution">
    <text evidence="8">The sequence shown here is derived from an EMBL/GenBank/DDBJ whole genome shotgun (WGS) entry which is preliminary data.</text>
</comment>
<dbReference type="InterPro" id="IPR010432">
    <property type="entry name" value="RDD"/>
</dbReference>
<organism evidence="8 9">
    <name type="scientific">Actinomadura vinacea</name>
    <dbReference type="NCBI Taxonomy" id="115336"/>
    <lineage>
        <taxon>Bacteria</taxon>
        <taxon>Bacillati</taxon>
        <taxon>Actinomycetota</taxon>
        <taxon>Actinomycetes</taxon>
        <taxon>Streptosporangiales</taxon>
        <taxon>Thermomonosporaceae</taxon>
        <taxon>Actinomadura</taxon>
    </lineage>
</organism>
<feature type="transmembrane region" description="Helical" evidence="6">
    <location>
        <begin position="106"/>
        <end position="127"/>
    </location>
</feature>
<keyword evidence="4 6" id="KW-0472">Membrane</keyword>
<evidence type="ECO:0000256" key="2">
    <source>
        <dbReference type="ARBA" id="ARBA00022692"/>
    </source>
</evidence>
<dbReference type="PANTHER" id="PTHR38480:SF1">
    <property type="entry name" value="SLR0254 PROTEIN"/>
    <property type="match status" value="1"/>
</dbReference>
<name>A0ABN3J9R6_9ACTN</name>
<feature type="region of interest" description="Disordered" evidence="5">
    <location>
        <begin position="279"/>
        <end position="375"/>
    </location>
</feature>
<reference evidence="8 9" key="1">
    <citation type="journal article" date="2019" name="Int. J. Syst. Evol. Microbiol.">
        <title>The Global Catalogue of Microorganisms (GCM) 10K type strain sequencing project: providing services to taxonomists for standard genome sequencing and annotation.</title>
        <authorList>
            <consortium name="The Broad Institute Genomics Platform"/>
            <consortium name="The Broad Institute Genome Sequencing Center for Infectious Disease"/>
            <person name="Wu L."/>
            <person name="Ma J."/>
        </authorList>
    </citation>
    <scope>NUCLEOTIDE SEQUENCE [LARGE SCALE GENOMIC DNA]</scope>
    <source>
        <strain evidence="8 9">JCM 3325</strain>
    </source>
</reference>
<dbReference type="RefSeq" id="WP_344590625.1">
    <property type="nucleotide sequence ID" value="NZ_BAAARW010000012.1"/>
</dbReference>
<feature type="compositionally biased region" description="Low complexity" evidence="5">
    <location>
        <begin position="322"/>
        <end position="364"/>
    </location>
</feature>
<evidence type="ECO:0000256" key="3">
    <source>
        <dbReference type="ARBA" id="ARBA00022989"/>
    </source>
</evidence>
<dbReference type="EMBL" id="BAAARW010000012">
    <property type="protein sequence ID" value="GAA2424114.1"/>
    <property type="molecule type" value="Genomic_DNA"/>
</dbReference>
<feature type="transmembrane region" description="Helical" evidence="6">
    <location>
        <begin position="24"/>
        <end position="48"/>
    </location>
</feature>
<keyword evidence="3 6" id="KW-1133">Transmembrane helix</keyword>
<dbReference type="Proteomes" id="UP001501231">
    <property type="component" value="Unassembled WGS sequence"/>
</dbReference>